<name>A0AAN8Q800_PATCE</name>
<sequence length="143" mass="16649">MEAVEELRSWWKVPCIAHFCSLFRGVLFEQSDLDIEDLEEALMAATSPSDSPIILDLLCSLLEGIYGREQLTVVDYDSYMKDLFLHHHNAGNIQTNPLFDKTYFELSLHDKVEVLHSLCDFRLDAEDVMEVLKVREIKYFFLD</sequence>
<dbReference type="Proteomes" id="UP001347796">
    <property type="component" value="Unassembled WGS sequence"/>
</dbReference>
<evidence type="ECO:0000313" key="1">
    <source>
        <dbReference type="EMBL" id="KAK6191162.1"/>
    </source>
</evidence>
<dbReference type="PANTHER" id="PTHR47092:SF1">
    <property type="entry name" value="CHROMATIN REMODELING REGULATOR CECR2"/>
    <property type="match status" value="1"/>
</dbReference>
<reference evidence="1 2" key="1">
    <citation type="submission" date="2024-01" db="EMBL/GenBank/DDBJ databases">
        <title>The genome of the rayed Mediterranean limpet Patella caerulea (Linnaeus, 1758).</title>
        <authorList>
            <person name="Anh-Thu Weber A."/>
            <person name="Halstead-Nussloch G."/>
        </authorList>
    </citation>
    <scope>NUCLEOTIDE SEQUENCE [LARGE SCALE GENOMIC DNA]</scope>
    <source>
        <strain evidence="1">AATW-2023a</strain>
        <tissue evidence="1">Whole specimen</tissue>
    </source>
</reference>
<proteinExistence type="predicted"/>
<dbReference type="AlphaFoldDB" id="A0AAN8Q800"/>
<dbReference type="GO" id="GO:0090537">
    <property type="term" value="C:CERF complex"/>
    <property type="evidence" value="ECO:0007669"/>
    <property type="project" value="InterPro"/>
</dbReference>
<organism evidence="1 2">
    <name type="scientific">Patella caerulea</name>
    <name type="common">Rayed Mediterranean limpet</name>
    <dbReference type="NCBI Taxonomy" id="87958"/>
    <lineage>
        <taxon>Eukaryota</taxon>
        <taxon>Metazoa</taxon>
        <taxon>Spiralia</taxon>
        <taxon>Lophotrochozoa</taxon>
        <taxon>Mollusca</taxon>
        <taxon>Gastropoda</taxon>
        <taxon>Patellogastropoda</taxon>
        <taxon>Patelloidea</taxon>
        <taxon>Patellidae</taxon>
        <taxon>Patella</taxon>
    </lineage>
</organism>
<accession>A0AAN8Q800</accession>
<dbReference type="PANTHER" id="PTHR47092">
    <property type="entry name" value="CAT EYE SYNDROME CRITICAL REGION PROTEIN 2"/>
    <property type="match status" value="1"/>
</dbReference>
<evidence type="ECO:0000313" key="2">
    <source>
        <dbReference type="Proteomes" id="UP001347796"/>
    </source>
</evidence>
<gene>
    <name evidence="1" type="ORF">SNE40_002901</name>
</gene>
<comment type="caution">
    <text evidence="1">The sequence shown here is derived from an EMBL/GenBank/DDBJ whole genome shotgun (WGS) entry which is preliminary data.</text>
</comment>
<keyword evidence="2" id="KW-1185">Reference proteome</keyword>
<dbReference type="InterPro" id="IPR029614">
    <property type="entry name" value="CECR2"/>
</dbReference>
<protein>
    <submittedName>
        <fullName evidence="1">Uncharacterized protein</fullName>
    </submittedName>
</protein>
<dbReference type="GO" id="GO:0006338">
    <property type="term" value="P:chromatin remodeling"/>
    <property type="evidence" value="ECO:0007669"/>
    <property type="project" value="InterPro"/>
</dbReference>
<dbReference type="EMBL" id="JAZGQO010000002">
    <property type="protein sequence ID" value="KAK6191162.1"/>
    <property type="molecule type" value="Genomic_DNA"/>
</dbReference>